<organism evidence="3 4">
    <name type="scientific">Streptomonospora litoralis</name>
    <dbReference type="NCBI Taxonomy" id="2498135"/>
    <lineage>
        <taxon>Bacteria</taxon>
        <taxon>Bacillati</taxon>
        <taxon>Actinomycetota</taxon>
        <taxon>Actinomycetes</taxon>
        <taxon>Streptosporangiales</taxon>
        <taxon>Nocardiopsidaceae</taxon>
        <taxon>Streptomonospora</taxon>
    </lineage>
</organism>
<feature type="region of interest" description="Disordered" evidence="1">
    <location>
        <begin position="75"/>
        <end position="103"/>
    </location>
</feature>
<proteinExistence type="predicted"/>
<keyword evidence="2" id="KW-1133">Transmembrane helix</keyword>
<sequence>MPLGYALGHALAFGPDLDPAWPLSPLFGPALGAFAVLAIVALGAAVARAVCRVGARSAPHTAEDSRRDFLLRSGECAPAPPVRAPDTPGKPRPRAPGFPAAIG</sequence>
<dbReference type="KEGG" id="strr:EKD16_01420"/>
<dbReference type="EMBL" id="CP036455">
    <property type="protein sequence ID" value="QBI52101.1"/>
    <property type="molecule type" value="Genomic_DNA"/>
</dbReference>
<dbReference type="Proteomes" id="UP000292235">
    <property type="component" value="Chromosome"/>
</dbReference>
<dbReference type="Pfam" id="PF19950">
    <property type="entry name" value="DUF6412"/>
    <property type="match status" value="1"/>
</dbReference>
<evidence type="ECO:0000313" key="4">
    <source>
        <dbReference type="Proteomes" id="UP000292235"/>
    </source>
</evidence>
<evidence type="ECO:0000256" key="2">
    <source>
        <dbReference type="SAM" id="Phobius"/>
    </source>
</evidence>
<dbReference type="InterPro" id="IPR045635">
    <property type="entry name" value="DUF6412"/>
</dbReference>
<gene>
    <name evidence="3" type="ORF">EKD16_01420</name>
</gene>
<reference evidence="3 4" key="1">
    <citation type="submission" date="2019-02" db="EMBL/GenBank/DDBJ databases">
        <authorList>
            <person name="Khodamoradi S."/>
            <person name="Hahnke R.L."/>
            <person name="Kaempfer P."/>
            <person name="Schumann P."/>
            <person name="Rohde M."/>
            <person name="Steinert M."/>
            <person name="Luzhetskyy A."/>
            <person name="Wink J."/>
            <person name="Ruckert C."/>
        </authorList>
    </citation>
    <scope>NUCLEOTIDE SEQUENCE [LARGE SCALE GENOMIC DNA]</scope>
    <source>
        <strain evidence="3 4">M2</strain>
    </source>
</reference>
<protein>
    <submittedName>
        <fullName evidence="3">Uncharacterized protein</fullName>
    </submittedName>
</protein>
<feature type="compositionally biased region" description="Pro residues" evidence="1">
    <location>
        <begin position="78"/>
        <end position="96"/>
    </location>
</feature>
<keyword evidence="2" id="KW-0472">Membrane</keyword>
<dbReference type="AlphaFoldDB" id="A0A4P6PYY5"/>
<dbReference type="RefSeq" id="WP_131096704.1">
    <property type="nucleotide sequence ID" value="NZ_CP036455.1"/>
</dbReference>
<keyword evidence="4" id="KW-1185">Reference proteome</keyword>
<evidence type="ECO:0000313" key="3">
    <source>
        <dbReference type="EMBL" id="QBI52101.1"/>
    </source>
</evidence>
<feature type="transmembrane region" description="Helical" evidence="2">
    <location>
        <begin position="26"/>
        <end position="47"/>
    </location>
</feature>
<name>A0A4P6PYY5_9ACTN</name>
<accession>A0A4P6PYY5</accession>
<keyword evidence="2" id="KW-0812">Transmembrane</keyword>
<evidence type="ECO:0000256" key="1">
    <source>
        <dbReference type="SAM" id="MobiDB-lite"/>
    </source>
</evidence>